<evidence type="ECO:0000313" key="3">
    <source>
        <dbReference type="Proteomes" id="UP001175271"/>
    </source>
</evidence>
<protein>
    <submittedName>
        <fullName evidence="2">Uncharacterized protein</fullName>
    </submittedName>
</protein>
<comment type="caution">
    <text evidence="2">The sequence shown here is derived from an EMBL/GenBank/DDBJ whole genome shotgun (WGS) entry which is preliminary data.</text>
</comment>
<organism evidence="2 3">
    <name type="scientific">Steinernema hermaphroditum</name>
    <dbReference type="NCBI Taxonomy" id="289476"/>
    <lineage>
        <taxon>Eukaryota</taxon>
        <taxon>Metazoa</taxon>
        <taxon>Ecdysozoa</taxon>
        <taxon>Nematoda</taxon>
        <taxon>Chromadorea</taxon>
        <taxon>Rhabditida</taxon>
        <taxon>Tylenchina</taxon>
        <taxon>Panagrolaimomorpha</taxon>
        <taxon>Strongyloidoidea</taxon>
        <taxon>Steinernematidae</taxon>
        <taxon>Steinernema</taxon>
    </lineage>
</organism>
<feature type="transmembrane region" description="Helical" evidence="1">
    <location>
        <begin position="12"/>
        <end position="33"/>
    </location>
</feature>
<feature type="transmembrane region" description="Helical" evidence="1">
    <location>
        <begin position="48"/>
        <end position="72"/>
    </location>
</feature>
<name>A0AA39HMA1_9BILA</name>
<reference evidence="2" key="1">
    <citation type="submission" date="2023-06" db="EMBL/GenBank/DDBJ databases">
        <title>Genomic analysis of the entomopathogenic nematode Steinernema hermaphroditum.</title>
        <authorList>
            <person name="Schwarz E.M."/>
            <person name="Heppert J.K."/>
            <person name="Baniya A."/>
            <person name="Schwartz H.T."/>
            <person name="Tan C.-H."/>
            <person name="Antoshechkin I."/>
            <person name="Sternberg P.W."/>
            <person name="Goodrich-Blair H."/>
            <person name="Dillman A.R."/>
        </authorList>
    </citation>
    <scope>NUCLEOTIDE SEQUENCE</scope>
    <source>
        <strain evidence="2">PS9179</strain>
        <tissue evidence="2">Whole animal</tissue>
    </source>
</reference>
<proteinExistence type="predicted"/>
<sequence length="186" mass="20643">MIVLSNTIIGMAYLLVATILFLLNGLLFLVLTINKEFHTNTYRIIKNLFVACMLQLFVIAAGGIMTVAQSSFNQYFEALKISSKLPSSKAELRILLVAIICFICEALYVIFGYWILPETTLPDLTIVIVVNFAWMIECGLFAISTMAVNSRLKSAGLHKNDGSWTIDVNIHGGDVVFGRMVVNLPF</sequence>
<keyword evidence="1" id="KW-0812">Transmembrane</keyword>
<keyword evidence="1" id="KW-1133">Transmembrane helix</keyword>
<gene>
    <name evidence="2" type="ORF">QR680_003702</name>
</gene>
<keyword evidence="3" id="KW-1185">Reference proteome</keyword>
<evidence type="ECO:0000256" key="1">
    <source>
        <dbReference type="SAM" id="Phobius"/>
    </source>
</evidence>
<dbReference type="AlphaFoldDB" id="A0AA39HMA1"/>
<evidence type="ECO:0000313" key="2">
    <source>
        <dbReference type="EMBL" id="KAK0407984.1"/>
    </source>
</evidence>
<feature type="transmembrane region" description="Helical" evidence="1">
    <location>
        <begin position="92"/>
        <end position="116"/>
    </location>
</feature>
<feature type="transmembrane region" description="Helical" evidence="1">
    <location>
        <begin position="128"/>
        <end position="149"/>
    </location>
</feature>
<dbReference type="Proteomes" id="UP001175271">
    <property type="component" value="Unassembled WGS sequence"/>
</dbReference>
<keyword evidence="1" id="KW-0472">Membrane</keyword>
<dbReference type="EMBL" id="JAUCMV010000003">
    <property type="protein sequence ID" value="KAK0407984.1"/>
    <property type="molecule type" value="Genomic_DNA"/>
</dbReference>
<accession>A0AA39HMA1</accession>